<dbReference type="NCBIfam" id="TIGR03357">
    <property type="entry name" value="VI_zyme"/>
    <property type="match status" value="1"/>
</dbReference>
<dbReference type="Proteomes" id="UP000008207">
    <property type="component" value="Chromosome"/>
</dbReference>
<evidence type="ECO:0000313" key="3">
    <source>
        <dbReference type="Proteomes" id="UP000008207"/>
    </source>
</evidence>
<dbReference type="HOGENOM" id="CLU_1473581_0_0_5"/>
<accession>B8IIB1</accession>
<protein>
    <submittedName>
        <fullName evidence="2">Type VI secretion system lysozyme-related protein</fullName>
    </submittedName>
</protein>
<dbReference type="InterPro" id="IPR053176">
    <property type="entry name" value="T6SS_TssE1-like"/>
</dbReference>
<dbReference type="KEGG" id="mno:Mnod_3039"/>
<keyword evidence="3" id="KW-1185">Reference proteome</keyword>
<dbReference type="PANTHER" id="PTHR38595">
    <property type="entry name" value="CYTOPLASMIC PROTEIN-RELATED"/>
    <property type="match status" value="1"/>
</dbReference>
<reference evidence="2 3" key="1">
    <citation type="submission" date="2009-01" db="EMBL/GenBank/DDBJ databases">
        <title>Complete sequence of chromosome of Methylobacterium nodulans ORS 2060.</title>
        <authorList>
            <consortium name="US DOE Joint Genome Institute"/>
            <person name="Lucas S."/>
            <person name="Copeland A."/>
            <person name="Lapidus A."/>
            <person name="Glavina del Rio T."/>
            <person name="Dalin E."/>
            <person name="Tice H."/>
            <person name="Bruce D."/>
            <person name="Goodwin L."/>
            <person name="Pitluck S."/>
            <person name="Sims D."/>
            <person name="Brettin T."/>
            <person name="Detter J.C."/>
            <person name="Han C."/>
            <person name="Larimer F."/>
            <person name="Land M."/>
            <person name="Hauser L."/>
            <person name="Kyrpides N."/>
            <person name="Ivanova N."/>
            <person name="Marx C.J."/>
            <person name="Richardson P."/>
        </authorList>
    </citation>
    <scope>NUCLEOTIDE SEQUENCE [LARGE SCALE GENOMIC DNA]</scope>
    <source>
        <strain evidence="3">LMG 21967 / CNCM I-2342 / ORS 2060</strain>
    </source>
</reference>
<evidence type="ECO:0000313" key="2">
    <source>
        <dbReference type="EMBL" id="ACL57980.1"/>
    </source>
</evidence>
<dbReference type="RefSeq" id="WP_015929652.1">
    <property type="nucleotide sequence ID" value="NC_011894.1"/>
</dbReference>
<evidence type="ECO:0000259" key="1">
    <source>
        <dbReference type="Pfam" id="PF04965"/>
    </source>
</evidence>
<gene>
    <name evidence="2" type="ordered locus">Mnod_3039</name>
</gene>
<dbReference type="EMBL" id="CP001349">
    <property type="protein sequence ID" value="ACL57980.1"/>
    <property type="molecule type" value="Genomic_DNA"/>
</dbReference>
<dbReference type="Pfam" id="PF04965">
    <property type="entry name" value="GPW_gp25"/>
    <property type="match status" value="1"/>
</dbReference>
<dbReference type="OrthoDB" id="119583at2"/>
<feature type="domain" description="IraD/Gp25-like" evidence="1">
    <location>
        <begin position="57"/>
        <end position="159"/>
    </location>
</feature>
<sequence length="183" mass="19617">MSSLLRERRVRASLISAFRTAHAAHDARKPAPAREAGGERVVAGRRSAARAAIPEAELRRAVAGDVETLMNTIRLGASLDLAAHPHVARSVLNYGLPDLVHRSIDEGAVRGLAEEIRATLEAHEPRLVPGSIRVARDPAASAAALKLRFLITAALDAEPLNLPVEFVADLERDTGKIVLGRRS</sequence>
<dbReference type="eggNOG" id="COG3518">
    <property type="taxonomic scope" value="Bacteria"/>
</dbReference>
<organism evidence="2 3">
    <name type="scientific">Methylobacterium nodulans (strain LMG 21967 / CNCM I-2342 / ORS 2060)</name>
    <dbReference type="NCBI Taxonomy" id="460265"/>
    <lineage>
        <taxon>Bacteria</taxon>
        <taxon>Pseudomonadati</taxon>
        <taxon>Pseudomonadota</taxon>
        <taxon>Alphaproteobacteria</taxon>
        <taxon>Hyphomicrobiales</taxon>
        <taxon>Methylobacteriaceae</taxon>
        <taxon>Methylobacterium</taxon>
    </lineage>
</organism>
<dbReference type="InterPro" id="IPR017737">
    <property type="entry name" value="TssE1-like"/>
</dbReference>
<dbReference type="PANTHER" id="PTHR38595:SF1">
    <property type="entry name" value="TYPE VI SECRETION SYSTEM COMPONENT TSSE1"/>
    <property type="match status" value="1"/>
</dbReference>
<dbReference type="STRING" id="460265.Mnod_3039"/>
<dbReference type="AlphaFoldDB" id="B8IIB1"/>
<dbReference type="InterPro" id="IPR007048">
    <property type="entry name" value="IraD/Gp25-like"/>
</dbReference>
<proteinExistence type="predicted"/>
<name>B8IIB1_METNO</name>
<dbReference type="SUPFAM" id="SSF160719">
    <property type="entry name" value="gpW/gp25-like"/>
    <property type="match status" value="1"/>
</dbReference>